<keyword evidence="3" id="KW-1185">Reference proteome</keyword>
<name>A0AAD4VNX8_PRUDU</name>
<sequence>MISKSQSKEAQASKVQGKDIAVSKAQMGESKSVPSNLAKKMRFTSSSEKDPSSMTFDEVTKSTHGINTMSRVVKRKIQKIKPVVEYNKSGRPYGKAAIEMQSYIGVLACNRVPLVDKKWTQLPKDLKEQIWEAVKMAYVVGKGGKKMVLSSAAKKWKDFKSTLTRQFILPFANEKEKLKEPPQLYNFIKKSQWDAFVASRLSQDFEVVHSEKSQRREKCEYNHRLSRKGYVGLEDQLEETMPGEEIDRSLLWKKAREDKQGNILDPKVAEKEELIDELKIQVSEGTLTVFGSNDVLTLALGTPEHGGRVRVREETKKMEARAKQSVLEAVRAEREILLKKFSQLILNFDPNLLGKTLSTPTTPITPIPPIPQLEQSLKNPMSDKASCSNVQLEEDNPTNDVDADAAENRQDETVKL</sequence>
<evidence type="ECO:0000313" key="2">
    <source>
        <dbReference type="EMBL" id="KAI5328106.1"/>
    </source>
</evidence>
<gene>
    <name evidence="2" type="ORF">L3X38_027502</name>
</gene>
<dbReference type="PANTHER" id="PTHR33018">
    <property type="entry name" value="OS10G0338966 PROTEIN-RELATED"/>
    <property type="match status" value="1"/>
</dbReference>
<feature type="region of interest" description="Disordered" evidence="1">
    <location>
        <begin position="359"/>
        <end position="416"/>
    </location>
</feature>
<evidence type="ECO:0008006" key="4">
    <source>
        <dbReference type="Google" id="ProtNLM"/>
    </source>
</evidence>
<comment type="caution">
    <text evidence="2">The sequence shown here is derived from an EMBL/GenBank/DDBJ whole genome shotgun (WGS) entry which is preliminary data.</text>
</comment>
<reference evidence="2 3" key="1">
    <citation type="journal article" date="2022" name="G3 (Bethesda)">
        <title>Whole-genome sequence and methylome profiling of the almond [Prunus dulcis (Mill.) D.A. Webb] cultivar 'Nonpareil'.</title>
        <authorList>
            <person name="D'Amico-Willman K.M."/>
            <person name="Ouma W.Z."/>
            <person name="Meulia T."/>
            <person name="Sideli G.M."/>
            <person name="Gradziel T.M."/>
            <person name="Fresnedo-Ramirez J."/>
        </authorList>
    </citation>
    <scope>NUCLEOTIDE SEQUENCE [LARGE SCALE GENOMIC DNA]</scope>
    <source>
        <strain evidence="2">Clone GOH B32 T37-40</strain>
    </source>
</reference>
<dbReference type="InterPro" id="IPR004252">
    <property type="entry name" value="Probable_transposase_24"/>
</dbReference>
<dbReference type="Proteomes" id="UP001054821">
    <property type="component" value="Chromosome 5"/>
</dbReference>
<feature type="compositionally biased region" description="Low complexity" evidence="1">
    <location>
        <begin position="1"/>
        <end position="14"/>
    </location>
</feature>
<proteinExistence type="predicted"/>
<feature type="compositionally biased region" description="Basic and acidic residues" evidence="1">
    <location>
        <begin position="406"/>
        <end position="416"/>
    </location>
</feature>
<evidence type="ECO:0000256" key="1">
    <source>
        <dbReference type="SAM" id="MobiDB-lite"/>
    </source>
</evidence>
<dbReference type="AlphaFoldDB" id="A0AAD4VNX8"/>
<dbReference type="PANTHER" id="PTHR33018:SF31">
    <property type="entry name" value="TRANSPOSASE, PTTA_EN_SPM, PLANT"/>
    <property type="match status" value="1"/>
</dbReference>
<feature type="region of interest" description="Disordered" evidence="1">
    <location>
        <begin position="1"/>
        <end position="61"/>
    </location>
</feature>
<protein>
    <recommendedName>
        <fullName evidence="4">Transposase, Ptta/En/Spm, plant</fullName>
    </recommendedName>
</protein>
<feature type="compositionally biased region" description="Polar residues" evidence="1">
    <location>
        <begin position="373"/>
        <end position="391"/>
    </location>
</feature>
<feature type="compositionally biased region" description="Acidic residues" evidence="1">
    <location>
        <begin position="392"/>
        <end position="405"/>
    </location>
</feature>
<dbReference type="EMBL" id="JAJFAZ020000005">
    <property type="protein sequence ID" value="KAI5328106.1"/>
    <property type="molecule type" value="Genomic_DNA"/>
</dbReference>
<dbReference type="Pfam" id="PF03004">
    <property type="entry name" value="Transposase_24"/>
    <property type="match status" value="1"/>
</dbReference>
<evidence type="ECO:0000313" key="3">
    <source>
        <dbReference type="Proteomes" id="UP001054821"/>
    </source>
</evidence>
<organism evidence="2 3">
    <name type="scientific">Prunus dulcis</name>
    <name type="common">Almond</name>
    <name type="synonym">Amygdalus dulcis</name>
    <dbReference type="NCBI Taxonomy" id="3755"/>
    <lineage>
        <taxon>Eukaryota</taxon>
        <taxon>Viridiplantae</taxon>
        <taxon>Streptophyta</taxon>
        <taxon>Embryophyta</taxon>
        <taxon>Tracheophyta</taxon>
        <taxon>Spermatophyta</taxon>
        <taxon>Magnoliopsida</taxon>
        <taxon>eudicotyledons</taxon>
        <taxon>Gunneridae</taxon>
        <taxon>Pentapetalae</taxon>
        <taxon>rosids</taxon>
        <taxon>fabids</taxon>
        <taxon>Rosales</taxon>
        <taxon>Rosaceae</taxon>
        <taxon>Amygdaloideae</taxon>
        <taxon>Amygdaleae</taxon>
        <taxon>Prunus</taxon>
    </lineage>
</organism>
<accession>A0AAD4VNX8</accession>